<evidence type="ECO:0000256" key="1">
    <source>
        <dbReference type="ARBA" id="ARBA00006040"/>
    </source>
</evidence>
<dbReference type="InterPro" id="IPR045666">
    <property type="entry name" value="OpdA_N"/>
</dbReference>
<dbReference type="PANTHER" id="PTHR11804">
    <property type="entry name" value="PROTEASE M3 THIMET OLIGOPEPTIDASE-RELATED"/>
    <property type="match status" value="1"/>
</dbReference>
<dbReference type="InterPro" id="IPR045090">
    <property type="entry name" value="Pept_M3A_M3B"/>
</dbReference>
<evidence type="ECO:0000256" key="3">
    <source>
        <dbReference type="ARBA" id="ARBA00022723"/>
    </source>
</evidence>
<evidence type="ECO:0000256" key="5">
    <source>
        <dbReference type="ARBA" id="ARBA00022833"/>
    </source>
</evidence>
<comment type="cofactor">
    <cofactor evidence="9">
        <name>Zn(2+)</name>
        <dbReference type="ChEBI" id="CHEBI:29105"/>
    </cofactor>
    <text evidence="9">Binds 1 zinc ion.</text>
</comment>
<evidence type="ECO:0000259" key="11">
    <source>
        <dbReference type="Pfam" id="PF19310"/>
    </source>
</evidence>
<dbReference type="Gene3D" id="1.20.1050.40">
    <property type="entry name" value="Endopeptidase. Chain P, domain 1"/>
    <property type="match status" value="1"/>
</dbReference>
<evidence type="ECO:0000256" key="4">
    <source>
        <dbReference type="ARBA" id="ARBA00022801"/>
    </source>
</evidence>
<evidence type="ECO:0000256" key="8">
    <source>
        <dbReference type="ARBA" id="ARBA00026100"/>
    </source>
</evidence>
<dbReference type="GO" id="GO:0004222">
    <property type="term" value="F:metalloendopeptidase activity"/>
    <property type="evidence" value="ECO:0007669"/>
    <property type="project" value="UniProtKB-EC"/>
</dbReference>
<dbReference type="eggNOG" id="COG0339">
    <property type="taxonomic scope" value="Bacteria"/>
</dbReference>
<dbReference type="Proteomes" id="UP000004947">
    <property type="component" value="Unassembled WGS sequence"/>
</dbReference>
<evidence type="ECO:0000256" key="7">
    <source>
        <dbReference type="ARBA" id="ARBA00024603"/>
    </source>
</evidence>
<dbReference type="GO" id="GO:0006508">
    <property type="term" value="P:proteolysis"/>
    <property type="evidence" value="ECO:0007669"/>
    <property type="project" value="UniProtKB-KW"/>
</dbReference>
<dbReference type="InterPro" id="IPR001567">
    <property type="entry name" value="Pept_M3A_M3B_dom"/>
</dbReference>
<dbReference type="FunFam" id="3.40.390.10:FF:000009">
    <property type="entry name" value="Oligopeptidase A"/>
    <property type="match status" value="1"/>
</dbReference>
<dbReference type="OrthoDB" id="9773538at2"/>
<dbReference type="Pfam" id="PF01432">
    <property type="entry name" value="Peptidase_M3"/>
    <property type="match status" value="1"/>
</dbReference>
<keyword evidence="2 9" id="KW-0645">Protease</keyword>
<proteinExistence type="inferred from homology"/>
<dbReference type="SUPFAM" id="SSF55486">
    <property type="entry name" value="Metalloproteases ('zincins'), catalytic domain"/>
    <property type="match status" value="1"/>
</dbReference>
<keyword evidence="3 9" id="KW-0479">Metal-binding</keyword>
<dbReference type="RefSeq" id="WP_007281251.1">
    <property type="nucleotide sequence ID" value="NZ_ABCK01000042.1"/>
</dbReference>
<dbReference type="InterPro" id="IPR024077">
    <property type="entry name" value="Neurolysin/TOP_dom2"/>
</dbReference>
<evidence type="ECO:0000256" key="9">
    <source>
        <dbReference type="RuleBase" id="RU003435"/>
    </source>
</evidence>
<keyword evidence="13" id="KW-1185">Reference proteome</keyword>
<dbReference type="InterPro" id="IPR024080">
    <property type="entry name" value="Neurolysin/TOP_N"/>
</dbReference>
<dbReference type="PANTHER" id="PTHR11804:SF84">
    <property type="entry name" value="SACCHAROLYSIN"/>
    <property type="match status" value="1"/>
</dbReference>
<name>A6DTV9_9BACT</name>
<keyword evidence="4 9" id="KW-0378">Hydrolase</keyword>
<dbReference type="GO" id="GO:0006518">
    <property type="term" value="P:peptide metabolic process"/>
    <property type="evidence" value="ECO:0007669"/>
    <property type="project" value="TreeGrafter"/>
</dbReference>
<keyword evidence="5 9" id="KW-0862">Zinc</keyword>
<dbReference type="Gene3D" id="1.10.1370.10">
    <property type="entry name" value="Neurolysin, domain 3"/>
    <property type="match status" value="1"/>
</dbReference>
<comment type="similarity">
    <text evidence="1 9">Belongs to the peptidase M3 family.</text>
</comment>
<feature type="domain" description="Peptidase M3A/M3B catalytic" evidence="10">
    <location>
        <begin position="219"/>
        <end position="673"/>
    </location>
</feature>
<dbReference type="GO" id="GO:0005829">
    <property type="term" value="C:cytosol"/>
    <property type="evidence" value="ECO:0007669"/>
    <property type="project" value="UniProtKB-ARBA"/>
</dbReference>
<feature type="domain" description="Oligopeptidase A N-terminal" evidence="11">
    <location>
        <begin position="25"/>
        <end position="145"/>
    </location>
</feature>
<dbReference type="Gene3D" id="3.40.390.10">
    <property type="entry name" value="Collagenase (Catalytic Domain)"/>
    <property type="match status" value="1"/>
</dbReference>
<dbReference type="AlphaFoldDB" id="A6DTV9"/>
<dbReference type="GO" id="GO:0046872">
    <property type="term" value="F:metal ion binding"/>
    <property type="evidence" value="ECO:0007669"/>
    <property type="project" value="UniProtKB-UniRule"/>
</dbReference>
<comment type="catalytic activity">
    <reaction evidence="7">
        <text>Hydrolysis of oligopeptides, with broad specificity. Gly or Ala commonly occur as P1 or P1' residues, but more distant residues are also important, as is shown by the fact that Z-Gly-Pro-Gly-|-Gly-Pro-Ala is cleaved, but not Z-(Gly)(5).</text>
        <dbReference type="EC" id="3.4.24.70"/>
    </reaction>
</comment>
<dbReference type="Pfam" id="PF19310">
    <property type="entry name" value="TOP_N"/>
    <property type="match status" value="1"/>
</dbReference>
<organism evidence="12 13">
    <name type="scientific">Lentisphaera araneosa HTCC2155</name>
    <dbReference type="NCBI Taxonomy" id="313628"/>
    <lineage>
        <taxon>Bacteria</taxon>
        <taxon>Pseudomonadati</taxon>
        <taxon>Lentisphaerota</taxon>
        <taxon>Lentisphaeria</taxon>
        <taxon>Lentisphaerales</taxon>
        <taxon>Lentisphaeraceae</taxon>
        <taxon>Lentisphaera</taxon>
    </lineage>
</organism>
<comment type="caution">
    <text evidence="12">The sequence shown here is derived from an EMBL/GenBank/DDBJ whole genome shotgun (WGS) entry which is preliminary data.</text>
</comment>
<dbReference type="CDD" id="cd06456">
    <property type="entry name" value="M3A_DCP"/>
    <property type="match status" value="1"/>
</dbReference>
<dbReference type="InterPro" id="IPR024079">
    <property type="entry name" value="MetalloPept_cat_dom_sf"/>
</dbReference>
<keyword evidence="6 9" id="KW-0482">Metalloprotease</keyword>
<reference evidence="12 13" key="1">
    <citation type="journal article" date="2010" name="J. Bacteriol.">
        <title>Genome sequence of Lentisphaera araneosa HTCC2155T, the type species of the order Lentisphaerales in the phylum Lentisphaerae.</title>
        <authorList>
            <person name="Thrash J.C."/>
            <person name="Cho J.C."/>
            <person name="Vergin K.L."/>
            <person name="Morris R.M."/>
            <person name="Giovannoni S.J."/>
        </authorList>
    </citation>
    <scope>NUCLEOTIDE SEQUENCE [LARGE SCALE GENOMIC DNA]</scope>
    <source>
        <strain evidence="12 13">HTCC2155</strain>
    </source>
</reference>
<dbReference type="STRING" id="313628.LNTAR_04066"/>
<dbReference type="EC" id="3.4.24.70" evidence="8"/>
<evidence type="ECO:0000259" key="10">
    <source>
        <dbReference type="Pfam" id="PF01432"/>
    </source>
</evidence>
<protein>
    <recommendedName>
        <fullName evidence="8">oligopeptidase A</fullName>
        <ecNumber evidence="8">3.4.24.70</ecNumber>
    </recommendedName>
</protein>
<accession>A6DTV9</accession>
<dbReference type="InterPro" id="IPR034005">
    <property type="entry name" value="M3A_DCP"/>
</dbReference>
<evidence type="ECO:0000313" key="13">
    <source>
        <dbReference type="Proteomes" id="UP000004947"/>
    </source>
</evidence>
<evidence type="ECO:0000313" key="12">
    <source>
        <dbReference type="EMBL" id="EDM24928.1"/>
    </source>
</evidence>
<gene>
    <name evidence="12" type="ORF">LNTAR_04066</name>
</gene>
<dbReference type="EMBL" id="ABCK01000042">
    <property type="protein sequence ID" value="EDM24928.1"/>
    <property type="molecule type" value="Genomic_DNA"/>
</dbReference>
<evidence type="ECO:0000256" key="2">
    <source>
        <dbReference type="ARBA" id="ARBA00022670"/>
    </source>
</evidence>
<evidence type="ECO:0000256" key="6">
    <source>
        <dbReference type="ARBA" id="ARBA00023049"/>
    </source>
</evidence>
<sequence length="675" mass="76859">MGQLPNNLPSFSSFDASQLNQQVDDFLASARKDIQQLLEQGHFTWDNLMLPLEDMDVELGKIWGIASHLHSVKNSPALREAYNLAQPKISEFYTELGQNTQLFEAIDSLQKSAEFEKLSIGQQTLIKNSIRSFKLSGIALPEEKRKRFAEIAKELSSLSTKFSNQVLDATQNYHLHIEDEKDLAGLPQNVIDAAAACAKSKELEGWVFTLDFPSFQPLLTYGESSKRREEIYFAYSTRASEVGPNAGKYDNTETIKRILELRQEAAQLLDFNNFSEKSIYTKMAESPEQVLGFIDQLIDKSQAQSKEEIEAVKAYAKNNGFEGDLQAWDLGFYSEKMRQEFYELNQEELRPYFSIDKVMKGLFELAGNLYDIQISEAQNKPDVWQDDVRVYNIERNGETIAAFYLDLYARADKRGGAWMNGCLSRHKNSQGELQLPVCYLVCNFMPPSEGQPGLLIHNEITTLFHEFGHGLHHMLTKVDIAGIAGVNGVAWDAVELPSQIMENWCWEKDVIRSLSEHFETGEVIPDDKIQRLLDAKNFNSALAMMRQLEFAYFDFSLHIESAKNNFASTQELLNDVRQRTAPLNTPEWNRFQNAFSHIFAGGYSAGYYSYKWAEVLSADAYSLFEDEGIYNSETGKKFLKEILERGGEEEAAILFKNFRGREPKSEALLRHSGIK</sequence>